<dbReference type="Pfam" id="PF10186">
    <property type="entry name" value="ATG14"/>
    <property type="match status" value="1"/>
</dbReference>
<reference evidence="6 7" key="1">
    <citation type="journal article" date="2018" name="Biotechnol. Biofuels">
        <title>Integrative visual omics of the white-rot fungus Polyporus brumalis exposes the biotechnological potential of its oxidative enzymes for delignifying raw plant biomass.</title>
        <authorList>
            <person name="Miyauchi S."/>
            <person name="Rancon A."/>
            <person name="Drula E."/>
            <person name="Hage H."/>
            <person name="Chaduli D."/>
            <person name="Favel A."/>
            <person name="Grisel S."/>
            <person name="Henrissat B."/>
            <person name="Herpoel-Gimbert I."/>
            <person name="Ruiz-Duenas F.J."/>
            <person name="Chevret D."/>
            <person name="Hainaut M."/>
            <person name="Lin J."/>
            <person name="Wang M."/>
            <person name="Pangilinan J."/>
            <person name="Lipzen A."/>
            <person name="Lesage-Meessen L."/>
            <person name="Navarro D."/>
            <person name="Riley R."/>
            <person name="Grigoriev I.V."/>
            <person name="Zhou S."/>
            <person name="Raouche S."/>
            <person name="Rosso M.N."/>
        </authorList>
    </citation>
    <scope>NUCLEOTIDE SEQUENCE [LARGE SCALE GENOMIC DNA]</scope>
    <source>
        <strain evidence="6 7">BRFM 1820</strain>
    </source>
</reference>
<feature type="region of interest" description="Disordered" evidence="5">
    <location>
        <begin position="218"/>
        <end position="366"/>
    </location>
</feature>
<evidence type="ECO:0000256" key="1">
    <source>
        <dbReference type="ARBA" id="ARBA00009574"/>
    </source>
</evidence>
<evidence type="ECO:0000256" key="5">
    <source>
        <dbReference type="SAM" id="MobiDB-lite"/>
    </source>
</evidence>
<feature type="region of interest" description="Disordered" evidence="5">
    <location>
        <begin position="868"/>
        <end position="953"/>
    </location>
</feature>
<feature type="compositionally biased region" description="Low complexity" evidence="5">
    <location>
        <begin position="336"/>
        <end position="356"/>
    </location>
</feature>
<keyword evidence="7" id="KW-1185">Reference proteome</keyword>
<evidence type="ECO:0000313" key="6">
    <source>
        <dbReference type="EMBL" id="RDX43969.1"/>
    </source>
</evidence>
<protein>
    <recommendedName>
        <fullName evidence="2">Autophagy-related protein 14</fullName>
    </recommendedName>
</protein>
<evidence type="ECO:0000256" key="2">
    <source>
        <dbReference type="ARBA" id="ARBA00013807"/>
    </source>
</evidence>
<dbReference type="AlphaFoldDB" id="A0A371CUL1"/>
<dbReference type="GO" id="GO:0000149">
    <property type="term" value="F:SNARE binding"/>
    <property type="evidence" value="ECO:0007669"/>
    <property type="project" value="TreeGrafter"/>
</dbReference>
<feature type="region of interest" description="Disordered" evidence="5">
    <location>
        <begin position="497"/>
        <end position="522"/>
    </location>
</feature>
<evidence type="ECO:0000256" key="3">
    <source>
        <dbReference type="ARBA" id="ARBA00023054"/>
    </source>
</evidence>
<feature type="compositionally biased region" description="Low complexity" evidence="5">
    <location>
        <begin position="868"/>
        <end position="879"/>
    </location>
</feature>
<feature type="compositionally biased region" description="Basic and acidic residues" evidence="5">
    <location>
        <begin position="432"/>
        <end position="443"/>
    </location>
</feature>
<comment type="similarity">
    <text evidence="1">Belongs to the ATG14 family.</text>
</comment>
<feature type="coiled-coil region" evidence="4">
    <location>
        <begin position="620"/>
        <end position="665"/>
    </location>
</feature>
<feature type="compositionally biased region" description="Acidic residues" evidence="5">
    <location>
        <begin position="1005"/>
        <end position="1016"/>
    </location>
</feature>
<evidence type="ECO:0000256" key="4">
    <source>
        <dbReference type="SAM" id="Coils"/>
    </source>
</evidence>
<feature type="compositionally biased region" description="Low complexity" evidence="5">
    <location>
        <begin position="929"/>
        <end position="949"/>
    </location>
</feature>
<dbReference type="GO" id="GO:0032991">
    <property type="term" value="C:protein-containing complex"/>
    <property type="evidence" value="ECO:0007669"/>
    <property type="project" value="UniProtKB-ARBA"/>
</dbReference>
<dbReference type="STRING" id="139420.A0A371CUL1"/>
<dbReference type="OrthoDB" id="72772at2759"/>
<dbReference type="PANTHER" id="PTHR15157">
    <property type="entry name" value="UV RADIATION RESISTANCE-ASSOCIATED GENE PROTEIN"/>
    <property type="match status" value="1"/>
</dbReference>
<feature type="compositionally biased region" description="Basic and acidic residues" evidence="5">
    <location>
        <begin position="254"/>
        <end position="265"/>
    </location>
</feature>
<gene>
    <name evidence="6" type="ORF">OH76DRAFT_1560035</name>
</gene>
<name>A0A371CUL1_9APHY</name>
<feature type="compositionally biased region" description="Low complexity" evidence="5">
    <location>
        <begin position="913"/>
        <end position="922"/>
    </location>
</feature>
<dbReference type="PANTHER" id="PTHR15157:SF5">
    <property type="entry name" value="UV RADIATION RESISTANCE-ASSOCIATED GENE PROTEIN"/>
    <property type="match status" value="1"/>
</dbReference>
<feature type="compositionally biased region" description="Basic and acidic residues" evidence="5">
    <location>
        <begin position="898"/>
        <end position="908"/>
    </location>
</feature>
<dbReference type="EMBL" id="KZ857457">
    <property type="protein sequence ID" value="RDX43969.1"/>
    <property type="molecule type" value="Genomic_DNA"/>
</dbReference>
<feature type="compositionally biased region" description="Low complexity" evidence="5">
    <location>
        <begin position="497"/>
        <end position="513"/>
    </location>
</feature>
<proteinExistence type="inferred from homology"/>
<keyword evidence="3 4" id="KW-0175">Coiled coil</keyword>
<dbReference type="Proteomes" id="UP000256964">
    <property type="component" value="Unassembled WGS sequence"/>
</dbReference>
<feature type="compositionally biased region" description="Low complexity" evidence="5">
    <location>
        <begin position="291"/>
        <end position="305"/>
    </location>
</feature>
<feature type="region of interest" description="Disordered" evidence="5">
    <location>
        <begin position="420"/>
        <end position="445"/>
    </location>
</feature>
<feature type="compositionally biased region" description="Polar residues" evidence="5">
    <location>
        <begin position="118"/>
        <end position="155"/>
    </location>
</feature>
<dbReference type="GO" id="GO:0035493">
    <property type="term" value="P:SNARE complex assembly"/>
    <property type="evidence" value="ECO:0007669"/>
    <property type="project" value="TreeGrafter"/>
</dbReference>
<feature type="region of interest" description="Disordered" evidence="5">
    <location>
        <begin position="974"/>
        <end position="1084"/>
    </location>
</feature>
<dbReference type="InterPro" id="IPR018791">
    <property type="entry name" value="UV_resistance/autophagy_Atg14"/>
</dbReference>
<evidence type="ECO:0000313" key="7">
    <source>
        <dbReference type="Proteomes" id="UP000256964"/>
    </source>
</evidence>
<dbReference type="GO" id="GO:0000323">
    <property type="term" value="C:lytic vacuole"/>
    <property type="evidence" value="ECO:0007669"/>
    <property type="project" value="TreeGrafter"/>
</dbReference>
<sequence length="1084" mass="116134">MQPASLSPRNDSGADIAAYATSMLPRRIRHVTSIQIRNLTPFPLRDAFASALSKPSEQPQFTSYGHFADDLDITIGRKRGRRTSAAGSIHSGHRWDEDGLPGSPDYSGEPVMRKRTSSRASIPLSTSAGSSSPKLTRRPSNVGSTSSIRPSQRSRTLSTASHLSHHTHTTSTAISSELGPSTSSIFPDLLRDTSQKNLEKIVQSRLVETFVTITLLPSGTFASSPRPRAPSGQSVDHLRGSPSSTRPPSPSLLSKDKVPSRDESTVKVSSRRGTVGATATPRSPVTPTRHAPSGSSSSAKSPLAGHGKSGSLSLTNGRIPKFPSTPPPQTAHFPTSSNLSQPTSASSSLSETSQPELNAGSSDDALPVPDYISPIHWPSTNPVFQLSKYEFAPGTDLSGARMRVEVWGRSSHEGSTIFRPLASSRQAPDQTADAKGKGKEKQLDGAVGASGWKVLESWDVDLSDLKALPEELARNPAHIPFNTLLITLSSGETLYVPPRSLRSDSPSRAPSPSGYNSDPEAEVHKNRGAGEIDLQSSRLDLSFESLPTTPTTSELDGTPRRKRAAKSANWHDLLKLINLQTVILDTEQSLGEVVRQIDKAVVHNEAVILGREVSEREAWIAELQDERSKVARDSESMRNRIFARREDLRRRRKLLEQARRLHDEDMAEEVRMEQRISQERTRQLSLRTLLPIMRSNLISIVSFIYPIELVSPPDLLFSILGVPLPIPVAATDPAPPLTLPNYKDVTEDSVATALGYSAQVIQLLSAYMGHRLVYPVTCVGSRSMIKDGISAMVGPRNFPLFSKGVDTYRFEYGVFLLNKDIEMLMSERNLRALDMRHTLPNLKNLLLTLTDNVQHIIPGHRVASSSVSISSLQSQSPVPADASLAPDARPGTEAGAKPQDHVDRDKDGAGTTASSSASLSPSENGTGAGRSRSSTPPASGATTPTKASSQRMSRYLPDLAPLTGFLTLRGRYGAGQKPASKAAAEMPEEAQSSADGAAVSTAGDPGEEGAGGDDEDDRRTIRDSGTASGDDDGGDVIEGKVLTNGHSKGGAANGREKVADAVAHSPSLVTVHHGALSPPTRKEA</sequence>
<dbReference type="GO" id="GO:0005768">
    <property type="term" value="C:endosome"/>
    <property type="evidence" value="ECO:0007669"/>
    <property type="project" value="TreeGrafter"/>
</dbReference>
<accession>A0A371CUL1</accession>
<feature type="region of interest" description="Disordered" evidence="5">
    <location>
        <begin position="82"/>
        <end position="181"/>
    </location>
</feature>
<organism evidence="6 7">
    <name type="scientific">Lentinus brumalis</name>
    <dbReference type="NCBI Taxonomy" id="2498619"/>
    <lineage>
        <taxon>Eukaryota</taxon>
        <taxon>Fungi</taxon>
        <taxon>Dikarya</taxon>
        <taxon>Basidiomycota</taxon>
        <taxon>Agaricomycotina</taxon>
        <taxon>Agaricomycetes</taxon>
        <taxon>Polyporales</taxon>
        <taxon>Polyporaceae</taxon>
        <taxon>Lentinus</taxon>
    </lineage>
</organism>